<name>D4GLX5_PANAM</name>
<accession>D4GLX5</accession>
<dbReference type="Proteomes" id="UP000001702">
    <property type="component" value="Chromosome"/>
</dbReference>
<gene>
    <name evidence="1" type="ordered locus">PANA_1078</name>
</gene>
<reference evidence="1 2" key="1">
    <citation type="journal article" date="2010" name="J. Bacteriol.">
        <title>Genome sequence of Pantoea ananatis LMG20103, the causative agent of Eucalyptus blight and dieback.</title>
        <authorList>
            <person name="De Maayer P."/>
            <person name="Chan W.Y."/>
            <person name="Venter S.N."/>
            <person name="Toth I.K."/>
            <person name="Birch P.R."/>
            <person name="Joubert F."/>
            <person name="Coutinho T.A."/>
        </authorList>
    </citation>
    <scope>NUCLEOTIDE SEQUENCE [LARGE SCALE GENOMIC DNA]</scope>
    <source>
        <strain evidence="1 2">LMG 20103</strain>
    </source>
</reference>
<dbReference type="KEGG" id="pam:PANA_1078"/>
<keyword evidence="2" id="KW-1185">Reference proteome</keyword>
<organism evidence="1 2">
    <name type="scientific">Pantoea ananatis (strain LMG 20103)</name>
    <dbReference type="NCBI Taxonomy" id="706191"/>
    <lineage>
        <taxon>Bacteria</taxon>
        <taxon>Pseudomonadati</taxon>
        <taxon>Pseudomonadota</taxon>
        <taxon>Gammaproteobacteria</taxon>
        <taxon>Enterobacterales</taxon>
        <taxon>Erwiniaceae</taxon>
        <taxon>Pantoea</taxon>
    </lineage>
</organism>
<dbReference type="HOGENOM" id="CLU_2013036_0_0_6"/>
<evidence type="ECO:0000313" key="1">
    <source>
        <dbReference type="EMBL" id="ADD76245.1"/>
    </source>
</evidence>
<evidence type="ECO:0000313" key="2">
    <source>
        <dbReference type="Proteomes" id="UP000001702"/>
    </source>
</evidence>
<sequence>MWQMKKTRQDSVKVPLIGAFSSKNRSQPHVLALSHAFNPENTFPNIPASLINEPRQLFTQATSLCLIAENEHMQITAALFLSGYAGSLHQNCAIQRGFSLRSGAGWRGAYPYLWPVNCSADGVKSP</sequence>
<protein>
    <submittedName>
        <fullName evidence="1">Uncharacterized protein</fullName>
    </submittedName>
</protein>
<dbReference type="AlphaFoldDB" id="D4GLX5"/>
<proteinExistence type="predicted"/>
<dbReference type="EMBL" id="CP001875">
    <property type="protein sequence ID" value="ADD76245.1"/>
    <property type="molecule type" value="Genomic_DNA"/>
</dbReference>